<dbReference type="AlphaFoldDB" id="A0A840CB69"/>
<dbReference type="PANTHER" id="PTHR30055">
    <property type="entry name" value="HTH-TYPE TRANSCRIPTIONAL REGULATOR RUTR"/>
    <property type="match status" value="1"/>
</dbReference>
<dbReference type="InterPro" id="IPR050109">
    <property type="entry name" value="HTH-type_TetR-like_transc_reg"/>
</dbReference>
<accession>A0A840CB69</accession>
<dbReference type="PANTHER" id="PTHR30055:SF234">
    <property type="entry name" value="HTH-TYPE TRANSCRIPTIONAL REGULATOR BETI"/>
    <property type="match status" value="1"/>
</dbReference>
<sequence length="192" mass="21196">MILLRAAEAAFTERGYDAATMEQIAQIAGMSKKTLYQAFPDKNNIFTELITELDIFPDARTEAETSHDDPETELHLRLCALAQYILSPRQIMLTRLMISQAGRLPDLPASFHAKVMTKGFTYIFHSTARLTAQSASLPTERTEALTGVLISVLLGDWHLRTLFGSEPPSSTDISVRAQEAIRTAFPPSGTTP</sequence>
<comment type="caution">
    <text evidence="6">The sequence shown here is derived from an EMBL/GenBank/DDBJ whole genome shotgun (WGS) entry which is preliminary data.</text>
</comment>
<evidence type="ECO:0000256" key="2">
    <source>
        <dbReference type="ARBA" id="ARBA00023125"/>
    </source>
</evidence>
<organism evidence="6 7">
    <name type="scientific">Actibacterium naphthalenivorans</name>
    <dbReference type="NCBI Taxonomy" id="1614693"/>
    <lineage>
        <taxon>Bacteria</taxon>
        <taxon>Pseudomonadati</taxon>
        <taxon>Pseudomonadota</taxon>
        <taxon>Alphaproteobacteria</taxon>
        <taxon>Rhodobacterales</taxon>
        <taxon>Roseobacteraceae</taxon>
        <taxon>Actibacterium</taxon>
    </lineage>
</organism>
<proteinExistence type="predicted"/>
<dbReference type="EMBL" id="JACIEQ010000003">
    <property type="protein sequence ID" value="MBB4022645.1"/>
    <property type="molecule type" value="Genomic_DNA"/>
</dbReference>
<reference evidence="6" key="1">
    <citation type="submission" date="2020-08" db="EMBL/GenBank/DDBJ databases">
        <title>Genomic Encyclopedia of Type Strains, Phase IV (KMG-IV): sequencing the most valuable type-strain genomes for metagenomic binning, comparative biology and taxonomic classification.</title>
        <authorList>
            <person name="Goeker M."/>
        </authorList>
    </citation>
    <scope>NUCLEOTIDE SEQUENCE [LARGE SCALE GENOMIC DNA]</scope>
    <source>
        <strain evidence="6">DSM 105040</strain>
    </source>
</reference>
<feature type="domain" description="HTH tetR-type" evidence="5">
    <location>
        <begin position="1"/>
        <end position="57"/>
    </location>
</feature>
<dbReference type="InterPro" id="IPR039536">
    <property type="entry name" value="TetR_C_Proteobacteria"/>
</dbReference>
<evidence type="ECO:0000256" key="3">
    <source>
        <dbReference type="ARBA" id="ARBA00023163"/>
    </source>
</evidence>
<feature type="DNA-binding region" description="H-T-H motif" evidence="4">
    <location>
        <begin position="20"/>
        <end position="39"/>
    </location>
</feature>
<dbReference type="InterPro" id="IPR009057">
    <property type="entry name" value="Homeodomain-like_sf"/>
</dbReference>
<keyword evidence="7" id="KW-1185">Reference proteome</keyword>
<dbReference type="Proteomes" id="UP000585681">
    <property type="component" value="Unassembled WGS sequence"/>
</dbReference>
<dbReference type="SUPFAM" id="SSF46689">
    <property type="entry name" value="Homeodomain-like"/>
    <property type="match status" value="1"/>
</dbReference>
<dbReference type="PROSITE" id="PS50977">
    <property type="entry name" value="HTH_TETR_2"/>
    <property type="match status" value="1"/>
</dbReference>
<evidence type="ECO:0000259" key="5">
    <source>
        <dbReference type="PROSITE" id="PS50977"/>
    </source>
</evidence>
<dbReference type="Gene3D" id="1.10.357.10">
    <property type="entry name" value="Tetracycline Repressor, domain 2"/>
    <property type="match status" value="1"/>
</dbReference>
<evidence type="ECO:0000256" key="1">
    <source>
        <dbReference type="ARBA" id="ARBA00023015"/>
    </source>
</evidence>
<evidence type="ECO:0000313" key="7">
    <source>
        <dbReference type="Proteomes" id="UP000585681"/>
    </source>
</evidence>
<keyword evidence="3" id="KW-0804">Transcription</keyword>
<dbReference type="RefSeq" id="WP_054539818.1">
    <property type="nucleotide sequence ID" value="NZ_JACIEQ010000003.1"/>
</dbReference>
<name>A0A840CB69_9RHOB</name>
<dbReference type="GO" id="GO:0003700">
    <property type="term" value="F:DNA-binding transcription factor activity"/>
    <property type="evidence" value="ECO:0007669"/>
    <property type="project" value="TreeGrafter"/>
</dbReference>
<dbReference type="PRINTS" id="PR00455">
    <property type="entry name" value="HTHTETR"/>
</dbReference>
<dbReference type="InterPro" id="IPR001647">
    <property type="entry name" value="HTH_TetR"/>
</dbReference>
<dbReference type="GO" id="GO:0000976">
    <property type="term" value="F:transcription cis-regulatory region binding"/>
    <property type="evidence" value="ECO:0007669"/>
    <property type="project" value="TreeGrafter"/>
</dbReference>
<evidence type="ECO:0000313" key="6">
    <source>
        <dbReference type="EMBL" id="MBB4022645.1"/>
    </source>
</evidence>
<keyword evidence="2 4" id="KW-0238">DNA-binding</keyword>
<keyword evidence="1" id="KW-0805">Transcription regulation</keyword>
<protein>
    <submittedName>
        <fullName evidence="6">AcrR family transcriptional regulator</fullName>
    </submittedName>
</protein>
<gene>
    <name evidence="6" type="ORF">GGR17_002464</name>
</gene>
<evidence type="ECO:0000256" key="4">
    <source>
        <dbReference type="PROSITE-ProRule" id="PRU00335"/>
    </source>
</evidence>
<dbReference type="Pfam" id="PF00440">
    <property type="entry name" value="TetR_N"/>
    <property type="match status" value="1"/>
</dbReference>
<dbReference type="Pfam" id="PF14246">
    <property type="entry name" value="TetR_C_7"/>
    <property type="match status" value="1"/>
</dbReference>